<dbReference type="InterPro" id="IPR029058">
    <property type="entry name" value="AB_hydrolase_fold"/>
</dbReference>
<dbReference type="InterPro" id="IPR000073">
    <property type="entry name" value="AB_hydrolase_1"/>
</dbReference>
<gene>
    <name evidence="2" type="ORF">F5544_31330</name>
</gene>
<sequence length="795" mass="87764">MQPVALSFSVNGHRLVYDVRGSGDRTVVLLPGLFLPRRMHDRLADALADAGLRVICLEPLGFGASDHPVGHRHYSMPRYAEQVVALLDELGLRQTVLFGTSAGANIALATAAYAPHRLCGLIVEAPVLERALPACAAVAAPAMLLGRYGAPLLRPVRRAAGGLPRARGGLVDLGLSWLVPDSRRMVEAAQGIIRGGVFLPRTARHSIRTRTLVIGHRFDPIHPSTDARGLARTLPDGHFLRSRSIIELRRDPSRLAPTISEFIAGCWGTESADKPVRHGDSDQPALPDHEIVIVGAGFGGIGAAIELRKAGFDDLVLLEQADDIGGTWRDNIYPGVAVDVSSFTYSFSYEPNPNWSRVYAPGRELKEYADHCVRKYHLRDKIRLHTLVTAAAFDETNHLWRLTLADQTVLTARYLIAAVGILTQPKMPDIPGIGDFAGKSLHTVRWDHRHDLTGARVAVIGTGATAVQLVPAIADRVASLAIFQRTPIWVGPKPDVPIPAPVRAVFRRIPGAQQSFRALTTALTETVMTVGIVHNKQVPLLVRAIEQVCAANLRYQVPDGRLREKLTPHYGFGCKRPTFSNHYFRTFTRDHVELVTEPIERITETGVRTRDGVHREIDTLILATGFKVFEYGNAPPFPVFGSGGGELGEWWDEHRYQAYQGASVPGYPNLFLIAGPYAFTGGSYFQLIENQSRHAMRCVAHARDRGATRVEIRPEAHRRYFEYVQRRQPNTVFYNNNCAAANSYYFDKHGDAPILRPSSAVESWWDSRTFRLSDYEFRRAASLSEESGATEEAGA</sequence>
<dbReference type="Pfam" id="PF00561">
    <property type="entry name" value="Abhydrolase_1"/>
    <property type="match status" value="1"/>
</dbReference>
<dbReference type="InterPro" id="IPR036188">
    <property type="entry name" value="FAD/NAD-bd_sf"/>
</dbReference>
<dbReference type="KEGG" id="nah:F5544_31330"/>
<dbReference type="Gene3D" id="3.40.50.1820">
    <property type="entry name" value="alpha/beta hydrolase"/>
    <property type="match status" value="1"/>
</dbReference>
<dbReference type="Proteomes" id="UP000503540">
    <property type="component" value="Chromosome"/>
</dbReference>
<evidence type="ECO:0000259" key="1">
    <source>
        <dbReference type="Pfam" id="PF00561"/>
    </source>
</evidence>
<dbReference type="EMBL" id="CP046172">
    <property type="protein sequence ID" value="QIS14108.1"/>
    <property type="molecule type" value="Genomic_DNA"/>
</dbReference>
<dbReference type="GO" id="GO:0016787">
    <property type="term" value="F:hydrolase activity"/>
    <property type="evidence" value="ECO:0007669"/>
    <property type="project" value="UniProtKB-KW"/>
</dbReference>
<proteinExistence type="predicted"/>
<keyword evidence="3" id="KW-1185">Reference proteome</keyword>
<dbReference type="PRINTS" id="PR00368">
    <property type="entry name" value="FADPNR"/>
</dbReference>
<dbReference type="SUPFAM" id="SSF51905">
    <property type="entry name" value="FAD/NAD(P)-binding domain"/>
    <property type="match status" value="1"/>
</dbReference>
<accession>A0A6G9YLM5</accession>
<name>A0A6G9YLM5_9NOCA</name>
<protein>
    <submittedName>
        <fullName evidence="2">Alpha/beta fold hydrolase</fullName>
    </submittedName>
</protein>
<dbReference type="InterPro" id="IPR051209">
    <property type="entry name" value="FAD-bind_Monooxygenase_sf"/>
</dbReference>
<feature type="domain" description="AB hydrolase-1" evidence="1">
    <location>
        <begin position="26"/>
        <end position="126"/>
    </location>
</feature>
<dbReference type="Pfam" id="PF13738">
    <property type="entry name" value="Pyr_redox_3"/>
    <property type="match status" value="1"/>
</dbReference>
<keyword evidence="2" id="KW-0378">Hydrolase</keyword>
<dbReference type="PRINTS" id="PR00411">
    <property type="entry name" value="PNDRDTASEI"/>
</dbReference>
<dbReference type="AlphaFoldDB" id="A0A6G9YLM5"/>
<dbReference type="PANTHER" id="PTHR42877:SF4">
    <property type="entry name" value="FAD_NAD(P)-BINDING DOMAIN-CONTAINING PROTEIN-RELATED"/>
    <property type="match status" value="1"/>
</dbReference>
<reference evidence="2 3" key="1">
    <citation type="journal article" date="2019" name="ACS Chem. Biol.">
        <title>Identification and Mobilization of a Cryptic Antibiotic Biosynthesis Gene Locus from a Human-Pathogenic Nocardia Isolate.</title>
        <authorList>
            <person name="Herisse M."/>
            <person name="Ishida K."/>
            <person name="Porter J.L."/>
            <person name="Howden B."/>
            <person name="Hertweck C."/>
            <person name="Stinear T.P."/>
            <person name="Pidot S.J."/>
        </authorList>
    </citation>
    <scope>NUCLEOTIDE SEQUENCE [LARGE SCALE GENOMIC DNA]</scope>
    <source>
        <strain evidence="2 3">AUSMDU00012717</strain>
    </source>
</reference>
<evidence type="ECO:0000313" key="2">
    <source>
        <dbReference type="EMBL" id="QIS14108.1"/>
    </source>
</evidence>
<dbReference type="Gene3D" id="3.50.50.60">
    <property type="entry name" value="FAD/NAD(P)-binding domain"/>
    <property type="match status" value="2"/>
</dbReference>
<dbReference type="PANTHER" id="PTHR42877">
    <property type="entry name" value="L-ORNITHINE N(5)-MONOOXYGENASE-RELATED"/>
    <property type="match status" value="1"/>
</dbReference>
<organism evidence="2 3">
    <name type="scientific">Nocardia arthritidis</name>
    <dbReference type="NCBI Taxonomy" id="228602"/>
    <lineage>
        <taxon>Bacteria</taxon>
        <taxon>Bacillati</taxon>
        <taxon>Actinomycetota</taxon>
        <taxon>Actinomycetes</taxon>
        <taxon>Mycobacteriales</taxon>
        <taxon>Nocardiaceae</taxon>
        <taxon>Nocardia</taxon>
    </lineage>
</organism>
<dbReference type="SUPFAM" id="SSF53474">
    <property type="entry name" value="alpha/beta-Hydrolases"/>
    <property type="match status" value="1"/>
</dbReference>
<evidence type="ECO:0000313" key="3">
    <source>
        <dbReference type="Proteomes" id="UP000503540"/>
    </source>
</evidence>